<dbReference type="AlphaFoldDB" id="A0A285CGN5"/>
<evidence type="ECO:0000313" key="2">
    <source>
        <dbReference type="EMBL" id="SNX66741.1"/>
    </source>
</evidence>
<dbReference type="OrthoDB" id="2884956at2"/>
<name>A0A285CGN5_9BACI</name>
<evidence type="ECO:0000313" key="3">
    <source>
        <dbReference type="Proteomes" id="UP000219546"/>
    </source>
</evidence>
<accession>A0A285CGN5</accession>
<dbReference type="EMBL" id="OAOP01000001">
    <property type="protein sequence ID" value="SNX66741.1"/>
    <property type="molecule type" value="Genomic_DNA"/>
</dbReference>
<protein>
    <submittedName>
        <fullName evidence="2">Uncharacterized protein</fullName>
    </submittedName>
</protein>
<keyword evidence="1" id="KW-0472">Membrane</keyword>
<gene>
    <name evidence="2" type="ORF">SAMN05877753_10152</name>
</gene>
<reference evidence="2 3" key="1">
    <citation type="submission" date="2017-08" db="EMBL/GenBank/DDBJ databases">
        <authorList>
            <person name="de Groot N.N."/>
        </authorList>
    </citation>
    <scope>NUCLEOTIDE SEQUENCE [LARGE SCALE GENOMIC DNA]</scope>
    <source>
        <strain evidence="2 3">JC228</strain>
    </source>
</reference>
<sequence length="174" mass="20136">MEKIKYLGVALLIGVLIGVAFWWVSVLQQELENAIDQSEKIEQDRLNKFFSDLTSVYGYLYSRENGSFLLFLKIDEALLEGELTGSLLMMEKTVNENNPYKETRYVLNGITDGIILQWYTTVDGISTKLEGNFHESAASFDLSFWTTDEKLLFHAVTEEEFKQSYEEFKTKVQR</sequence>
<evidence type="ECO:0000256" key="1">
    <source>
        <dbReference type="SAM" id="Phobius"/>
    </source>
</evidence>
<keyword evidence="3" id="KW-1185">Reference proteome</keyword>
<dbReference type="Proteomes" id="UP000219546">
    <property type="component" value="Unassembled WGS sequence"/>
</dbReference>
<organism evidence="2 3">
    <name type="scientific">Bacillus oleivorans</name>
    <dbReference type="NCBI Taxonomy" id="1448271"/>
    <lineage>
        <taxon>Bacteria</taxon>
        <taxon>Bacillati</taxon>
        <taxon>Bacillota</taxon>
        <taxon>Bacilli</taxon>
        <taxon>Bacillales</taxon>
        <taxon>Bacillaceae</taxon>
        <taxon>Bacillus</taxon>
    </lineage>
</organism>
<keyword evidence="1" id="KW-1133">Transmembrane helix</keyword>
<proteinExistence type="predicted"/>
<keyword evidence="1" id="KW-0812">Transmembrane</keyword>
<dbReference type="RefSeq" id="WP_097156597.1">
    <property type="nucleotide sequence ID" value="NZ_JBEPMQ010000016.1"/>
</dbReference>
<feature type="transmembrane region" description="Helical" evidence="1">
    <location>
        <begin position="7"/>
        <end position="24"/>
    </location>
</feature>